<evidence type="ECO:0000313" key="1">
    <source>
        <dbReference type="EMBL" id="GMQ63842.1"/>
    </source>
</evidence>
<keyword evidence="2" id="KW-1185">Reference proteome</keyword>
<reference evidence="1" key="1">
    <citation type="submission" date="2023-09" db="EMBL/GenBank/DDBJ databases">
        <title>Vallitalea sediminicola and Vallitalea maricola sp. nov., anaerobic bacteria isolated from marine sediment.</title>
        <authorList>
            <person name="Hirano S."/>
            <person name="Maeda A."/>
            <person name="Terahara T."/>
            <person name="Mori K."/>
            <person name="Hamada M."/>
            <person name="Matsumoto R."/>
            <person name="Kobayashi T."/>
        </authorList>
    </citation>
    <scope>NUCLEOTIDE SEQUENCE</scope>
    <source>
        <strain evidence="1">AN17-2</strain>
    </source>
</reference>
<name>A0ACB5ULV2_9FIRM</name>
<dbReference type="EMBL" id="BTPU01000053">
    <property type="protein sequence ID" value="GMQ63842.1"/>
    <property type="molecule type" value="Genomic_DNA"/>
</dbReference>
<sequence>METGNYKLKNNIIYLLFALLMSGMTLFASIHSLTSTSENSFRFELQITLLILMHVVFFLISIVLDGIIMQIDMKYTFFSLSFSLVYVILLYLPFLSTWGKIFQYHDYGIITILLIKILIPLTIIQLIWVILYTVKILITKSVDG</sequence>
<protein>
    <submittedName>
        <fullName evidence="1">Uncharacterized protein</fullName>
    </submittedName>
</protein>
<evidence type="ECO:0000313" key="2">
    <source>
        <dbReference type="Proteomes" id="UP001374599"/>
    </source>
</evidence>
<proteinExistence type="predicted"/>
<accession>A0ACB5ULV2</accession>
<dbReference type="Proteomes" id="UP001374599">
    <property type="component" value="Unassembled WGS sequence"/>
</dbReference>
<comment type="caution">
    <text evidence="1">The sequence shown here is derived from an EMBL/GenBank/DDBJ whole genome shotgun (WGS) entry which is preliminary data.</text>
</comment>
<organism evidence="1 2">
    <name type="scientific">Vallitalea maricola</name>
    <dbReference type="NCBI Taxonomy" id="3074433"/>
    <lineage>
        <taxon>Bacteria</taxon>
        <taxon>Bacillati</taxon>
        <taxon>Bacillota</taxon>
        <taxon>Clostridia</taxon>
        <taxon>Lachnospirales</taxon>
        <taxon>Vallitaleaceae</taxon>
        <taxon>Vallitalea</taxon>
    </lineage>
</organism>
<gene>
    <name evidence="1" type="ORF">AN2V17_30780</name>
</gene>